<organism evidence="4 5">
    <name type="scientific">Solimonas terrae</name>
    <dbReference type="NCBI Taxonomy" id="1396819"/>
    <lineage>
        <taxon>Bacteria</taxon>
        <taxon>Pseudomonadati</taxon>
        <taxon>Pseudomonadota</taxon>
        <taxon>Gammaproteobacteria</taxon>
        <taxon>Nevskiales</taxon>
        <taxon>Nevskiaceae</taxon>
        <taxon>Solimonas</taxon>
    </lineage>
</organism>
<comment type="caution">
    <text evidence="4">The sequence shown here is derived from an EMBL/GenBank/DDBJ whole genome shotgun (WGS) entry which is preliminary data.</text>
</comment>
<dbReference type="AlphaFoldDB" id="A0A6M2BVU5"/>
<dbReference type="Proteomes" id="UP000472676">
    <property type="component" value="Unassembled WGS sequence"/>
</dbReference>
<keyword evidence="5" id="KW-1185">Reference proteome</keyword>
<gene>
    <name evidence="4" type="ORF">G7Y85_18080</name>
</gene>
<dbReference type="InterPro" id="IPR002656">
    <property type="entry name" value="Acyl_transf_3_dom"/>
</dbReference>
<feature type="transmembrane region" description="Helical" evidence="2">
    <location>
        <begin position="185"/>
        <end position="205"/>
    </location>
</feature>
<dbReference type="PANTHER" id="PTHR23028">
    <property type="entry name" value="ACETYLTRANSFERASE"/>
    <property type="match status" value="1"/>
</dbReference>
<feature type="region of interest" description="Disordered" evidence="1">
    <location>
        <begin position="372"/>
        <end position="411"/>
    </location>
</feature>
<feature type="transmembrane region" description="Helical" evidence="2">
    <location>
        <begin position="341"/>
        <end position="359"/>
    </location>
</feature>
<keyword evidence="4" id="KW-0012">Acyltransferase</keyword>
<dbReference type="PANTHER" id="PTHR23028:SF53">
    <property type="entry name" value="ACYL_TRANSF_3 DOMAIN-CONTAINING PROTEIN"/>
    <property type="match status" value="1"/>
</dbReference>
<evidence type="ECO:0000256" key="2">
    <source>
        <dbReference type="SAM" id="Phobius"/>
    </source>
</evidence>
<keyword evidence="2" id="KW-1133">Transmembrane helix</keyword>
<sequence>MDAKPEAAADAFPPPRSSVPHTGAAASNRIEGLDGLRAVSILFVLIGHGAHTSGAPGFMRPFGEMGIVGVEVFFTISGFIITHLLLREHERSGCVDLRRFWMRRVLRIVPPFCAATLGIVLAAAAGVLQWHWLSFISAITLSKDTPLLPGDWFFGHIWSLSLEEQFYLLWPLVFALALDRRRTMMILALLVVGSALITPLTVAHARPLQNIVPYLPHLAAGCLLALALHASREPPWLRRYRALPTRSLIIAALCVAAVVVAWLRGRDLQDLRWTPLYALLVPLCALLLIAEVVWPDGRLHRLLSAPSLRWLGRISYSLYLWQQLFFGPDDAYLHPWLWSSWPFNLFAAIGCGALGYYLVEKPSARLKRHFERRADGTSAKGKPSRFGRDPMSCPSSAKARPGGIPLRRGMP</sequence>
<reference evidence="4 5" key="1">
    <citation type="journal article" date="2014" name="Int. J. Syst. Evol. Microbiol.">
        <title>Solimonas terrae sp. nov., isolated from soil.</title>
        <authorList>
            <person name="Kim S.J."/>
            <person name="Moon J.Y."/>
            <person name="Weon H.Y."/>
            <person name="Ahn J.H."/>
            <person name="Chen W.M."/>
            <person name="Kwon S.W."/>
        </authorList>
    </citation>
    <scope>NUCLEOTIDE SEQUENCE [LARGE SCALE GENOMIC DNA]</scope>
    <source>
        <strain evidence="4 5">KIS83-12</strain>
    </source>
</reference>
<feature type="transmembrane region" description="Helical" evidence="2">
    <location>
        <begin position="65"/>
        <end position="86"/>
    </location>
</feature>
<dbReference type="GO" id="GO:0016020">
    <property type="term" value="C:membrane"/>
    <property type="evidence" value="ECO:0007669"/>
    <property type="project" value="TreeGrafter"/>
</dbReference>
<accession>A0A6M2BVU5</accession>
<feature type="transmembrane region" description="Helical" evidence="2">
    <location>
        <begin position="275"/>
        <end position="295"/>
    </location>
</feature>
<dbReference type="RefSeq" id="WP_166260764.1">
    <property type="nucleotide sequence ID" value="NZ_JAAMOW010000010.1"/>
</dbReference>
<dbReference type="EMBL" id="JAAMOW010000010">
    <property type="protein sequence ID" value="NGY06686.1"/>
    <property type="molecule type" value="Genomic_DNA"/>
</dbReference>
<feature type="transmembrane region" description="Helical" evidence="2">
    <location>
        <begin position="107"/>
        <end position="132"/>
    </location>
</feature>
<dbReference type="Pfam" id="PF01757">
    <property type="entry name" value="Acyl_transf_3"/>
    <property type="match status" value="1"/>
</dbReference>
<feature type="transmembrane region" description="Helical" evidence="2">
    <location>
        <begin position="152"/>
        <end position="178"/>
    </location>
</feature>
<feature type="transmembrane region" description="Helical" evidence="2">
    <location>
        <begin position="243"/>
        <end position="263"/>
    </location>
</feature>
<name>A0A6M2BVU5_9GAMM</name>
<evidence type="ECO:0000256" key="1">
    <source>
        <dbReference type="SAM" id="MobiDB-lite"/>
    </source>
</evidence>
<dbReference type="GO" id="GO:0016747">
    <property type="term" value="F:acyltransferase activity, transferring groups other than amino-acyl groups"/>
    <property type="evidence" value="ECO:0007669"/>
    <property type="project" value="InterPro"/>
</dbReference>
<keyword evidence="4" id="KW-0808">Transferase</keyword>
<evidence type="ECO:0000313" key="5">
    <source>
        <dbReference type="Proteomes" id="UP000472676"/>
    </source>
</evidence>
<keyword evidence="2" id="KW-0472">Membrane</keyword>
<evidence type="ECO:0000259" key="3">
    <source>
        <dbReference type="Pfam" id="PF01757"/>
    </source>
</evidence>
<evidence type="ECO:0000313" key="4">
    <source>
        <dbReference type="EMBL" id="NGY06686.1"/>
    </source>
</evidence>
<protein>
    <submittedName>
        <fullName evidence="4">Acyltransferase</fullName>
    </submittedName>
</protein>
<proteinExistence type="predicted"/>
<feature type="region of interest" description="Disordered" evidence="1">
    <location>
        <begin position="1"/>
        <end position="23"/>
    </location>
</feature>
<keyword evidence="2" id="KW-0812">Transmembrane</keyword>
<dbReference type="GO" id="GO:0009103">
    <property type="term" value="P:lipopolysaccharide biosynthetic process"/>
    <property type="evidence" value="ECO:0007669"/>
    <property type="project" value="TreeGrafter"/>
</dbReference>
<feature type="domain" description="Acyltransferase 3" evidence="3">
    <location>
        <begin position="31"/>
        <end position="350"/>
    </location>
</feature>
<dbReference type="InterPro" id="IPR050879">
    <property type="entry name" value="Acyltransferase_3"/>
</dbReference>